<evidence type="ECO:0000256" key="1">
    <source>
        <dbReference type="ARBA" id="ARBA00022679"/>
    </source>
</evidence>
<sequence length="307" mass="33189">MLRNVVRAPWLRQALAEVQVVDASWHMPAAQRNPRAEFEKARIPGASFFDLDACVDESTDLPHMMPDAGKFQEYMAGLGVTHDKPIVVYDTVGLFSAARLWYMLKSVGVEQVAVLDGGLPAWKKAGGDLDSETPATAKKAFFEAKDPSAAFTDAGRVLGLSDAMSMQEFKAENNTSGYLIDARAKGRFDGVDADPRPKMRRGHIPFAKNIPFGDLLKDGGEFRSKEEIAVIFSSQGVDVRAVIAGELPLTFSCGSGVTACVPLLAAVEFLGVPLSQCVVYDGSWSDWGRESNSATLPVEVTADIVKE</sequence>
<dbReference type="SUPFAM" id="SSF52821">
    <property type="entry name" value="Rhodanese/Cell cycle control phosphatase"/>
    <property type="match status" value="2"/>
</dbReference>
<keyword evidence="5" id="KW-1185">Reference proteome</keyword>
<dbReference type="Proteomes" id="UP000241890">
    <property type="component" value="Unassembled WGS sequence"/>
</dbReference>
<keyword evidence="2" id="KW-0677">Repeat</keyword>
<reference evidence="4 5" key="1">
    <citation type="submission" date="2017-12" db="EMBL/GenBank/DDBJ databases">
        <title>Sequencing, de novo assembly and annotation of complete genome of a new Thraustochytrid species, strain FCC1311.</title>
        <authorList>
            <person name="Sedici K."/>
            <person name="Godart F."/>
            <person name="Aiese Cigliano R."/>
            <person name="Sanseverino W."/>
            <person name="Barakat M."/>
            <person name="Ortet P."/>
            <person name="Marechal E."/>
            <person name="Cagnac O."/>
            <person name="Amato A."/>
        </authorList>
    </citation>
    <scope>NUCLEOTIDE SEQUENCE [LARGE SCALE GENOMIC DNA]</scope>
</reference>
<dbReference type="OrthoDB" id="270167at2759"/>
<dbReference type="GO" id="GO:0005739">
    <property type="term" value="C:mitochondrion"/>
    <property type="evidence" value="ECO:0007669"/>
    <property type="project" value="TreeGrafter"/>
</dbReference>
<dbReference type="PANTHER" id="PTHR11364:SF27">
    <property type="entry name" value="SULFURTRANSFERASE"/>
    <property type="match status" value="1"/>
</dbReference>
<proteinExistence type="predicted"/>
<dbReference type="Pfam" id="PF00581">
    <property type="entry name" value="Rhodanese"/>
    <property type="match status" value="2"/>
</dbReference>
<keyword evidence="1 4" id="KW-0808">Transferase</keyword>
<dbReference type="GO" id="GO:0004792">
    <property type="term" value="F:thiosulfate-cyanide sulfurtransferase activity"/>
    <property type="evidence" value="ECO:0007669"/>
    <property type="project" value="TreeGrafter"/>
</dbReference>
<evidence type="ECO:0000259" key="3">
    <source>
        <dbReference type="PROSITE" id="PS50206"/>
    </source>
</evidence>
<organism evidence="4 5">
    <name type="scientific">Hondaea fermentalgiana</name>
    <dbReference type="NCBI Taxonomy" id="2315210"/>
    <lineage>
        <taxon>Eukaryota</taxon>
        <taxon>Sar</taxon>
        <taxon>Stramenopiles</taxon>
        <taxon>Bigyra</taxon>
        <taxon>Labyrinthulomycetes</taxon>
        <taxon>Thraustochytrida</taxon>
        <taxon>Thraustochytriidae</taxon>
        <taxon>Hondaea</taxon>
    </lineage>
</organism>
<dbReference type="FunCoup" id="A0A2R5GNX2">
    <property type="interactions" value="56"/>
</dbReference>
<dbReference type="AlphaFoldDB" id="A0A2R5GNX2"/>
<dbReference type="InterPro" id="IPR001763">
    <property type="entry name" value="Rhodanese-like_dom"/>
</dbReference>
<dbReference type="EMBL" id="BEYU01000060">
    <property type="protein sequence ID" value="GBG29574.1"/>
    <property type="molecule type" value="Genomic_DNA"/>
</dbReference>
<accession>A0A2R5GNX2</accession>
<evidence type="ECO:0000256" key="2">
    <source>
        <dbReference type="ARBA" id="ARBA00022737"/>
    </source>
</evidence>
<dbReference type="InterPro" id="IPR045078">
    <property type="entry name" value="TST/MPST-like"/>
</dbReference>
<dbReference type="CDD" id="cd01449">
    <property type="entry name" value="TST_Repeat_2"/>
    <property type="match status" value="1"/>
</dbReference>
<feature type="domain" description="Rhodanese" evidence="3">
    <location>
        <begin position="14"/>
        <end position="131"/>
    </location>
</feature>
<protein>
    <submittedName>
        <fullName evidence="4">Thiosulfate sulfurtransferase</fullName>
    </submittedName>
</protein>
<name>A0A2R5GNX2_9STRA</name>
<dbReference type="Gene3D" id="3.40.250.10">
    <property type="entry name" value="Rhodanese-like domain"/>
    <property type="match status" value="2"/>
</dbReference>
<gene>
    <name evidence="4" type="ORF">FCC1311_057952</name>
</gene>
<dbReference type="SMART" id="SM00450">
    <property type="entry name" value="RHOD"/>
    <property type="match status" value="2"/>
</dbReference>
<dbReference type="CDD" id="cd01448">
    <property type="entry name" value="TST_Repeat_1"/>
    <property type="match status" value="1"/>
</dbReference>
<comment type="caution">
    <text evidence="4">The sequence shown here is derived from an EMBL/GenBank/DDBJ whole genome shotgun (WGS) entry which is preliminary data.</text>
</comment>
<evidence type="ECO:0000313" key="5">
    <source>
        <dbReference type="Proteomes" id="UP000241890"/>
    </source>
</evidence>
<dbReference type="InParanoid" id="A0A2R5GNX2"/>
<dbReference type="PANTHER" id="PTHR11364">
    <property type="entry name" value="THIOSULFATE SULFERTANSFERASE"/>
    <property type="match status" value="1"/>
</dbReference>
<feature type="domain" description="Rhodanese" evidence="3">
    <location>
        <begin position="179"/>
        <end position="293"/>
    </location>
</feature>
<dbReference type="PROSITE" id="PS50206">
    <property type="entry name" value="RHODANESE_3"/>
    <property type="match status" value="2"/>
</dbReference>
<evidence type="ECO:0000313" key="4">
    <source>
        <dbReference type="EMBL" id="GBG29574.1"/>
    </source>
</evidence>
<dbReference type="InterPro" id="IPR036873">
    <property type="entry name" value="Rhodanese-like_dom_sf"/>
</dbReference>